<dbReference type="SUPFAM" id="SSF52335">
    <property type="entry name" value="Methylglyoxal synthase-like"/>
    <property type="match status" value="1"/>
</dbReference>
<evidence type="ECO:0000313" key="10">
    <source>
        <dbReference type="WBParaSite" id="HPLM_0000602801-mRNA-1"/>
    </source>
</evidence>
<comment type="catalytic activity">
    <reaction evidence="1">
        <text>10-formyldihydrofolate + 5-amino-1-(5-phospho-beta-D-ribosyl)imidazole-4-carboxamide = 5-formamido-1-(5-phospho-D-ribosyl)imidazole-4-carboxamide + 7,8-dihydrofolate</text>
        <dbReference type="Rhea" id="RHEA:59144"/>
        <dbReference type="ChEBI" id="CHEBI:57451"/>
        <dbReference type="ChEBI" id="CHEBI:57452"/>
        <dbReference type="ChEBI" id="CHEBI:58467"/>
        <dbReference type="ChEBI" id="CHEBI:58475"/>
    </reaction>
    <physiologicalReaction direction="left-to-right" evidence="1">
        <dbReference type="Rhea" id="RHEA:59145"/>
    </physiologicalReaction>
</comment>
<dbReference type="EMBL" id="UZAF01016427">
    <property type="protein sequence ID" value="VDO27745.1"/>
    <property type="molecule type" value="Genomic_DNA"/>
</dbReference>
<evidence type="ECO:0000259" key="7">
    <source>
        <dbReference type="Pfam" id="PF02142"/>
    </source>
</evidence>
<dbReference type="Proteomes" id="UP000268014">
    <property type="component" value="Unassembled WGS sequence"/>
</dbReference>
<accession>A0A0N4W7C9</accession>
<dbReference type="GO" id="GO:0005829">
    <property type="term" value="C:cytosol"/>
    <property type="evidence" value="ECO:0007669"/>
    <property type="project" value="TreeGrafter"/>
</dbReference>
<evidence type="ECO:0000256" key="4">
    <source>
        <dbReference type="ARBA" id="ARBA00046691"/>
    </source>
</evidence>
<dbReference type="AlphaFoldDB" id="A0A0N4W7C9"/>
<dbReference type="PANTHER" id="PTHR11692">
    <property type="entry name" value="BIFUNCTIONAL PURINE BIOSYNTHESIS PROTEIN PURH"/>
    <property type="match status" value="1"/>
</dbReference>
<evidence type="ECO:0000256" key="2">
    <source>
        <dbReference type="ARBA" id="ARBA00017905"/>
    </source>
</evidence>
<evidence type="ECO:0000256" key="6">
    <source>
        <dbReference type="ARBA" id="ARBA00048341"/>
    </source>
</evidence>
<dbReference type="OrthoDB" id="6017153at2759"/>
<name>A0A0N4W7C9_HAEPC</name>
<reference evidence="8 9" key="2">
    <citation type="submission" date="2018-11" db="EMBL/GenBank/DDBJ databases">
        <authorList>
            <consortium name="Pathogen Informatics"/>
        </authorList>
    </citation>
    <scope>NUCLEOTIDE SEQUENCE [LARGE SCALE GENOMIC DNA]</scope>
    <source>
        <strain evidence="8 9">MHpl1</strain>
    </source>
</reference>
<dbReference type="GO" id="GO:0004643">
    <property type="term" value="F:phosphoribosylaminoimidazolecarboxamide formyltransferase activity"/>
    <property type="evidence" value="ECO:0007669"/>
    <property type="project" value="UniProtKB-EC"/>
</dbReference>
<evidence type="ECO:0000256" key="1">
    <source>
        <dbReference type="ARBA" id="ARBA00000945"/>
    </source>
</evidence>
<comment type="catalytic activity">
    <reaction evidence="5">
        <text>(6R)-10-formyltetrahydrofolate + 5-amino-1-(5-phospho-beta-D-ribosyl)imidazole-4-carboxamide = 5-formamido-1-(5-phospho-D-ribosyl)imidazole-4-carboxamide + (6S)-5,6,7,8-tetrahydrofolate</text>
        <dbReference type="Rhea" id="RHEA:22192"/>
        <dbReference type="ChEBI" id="CHEBI:57453"/>
        <dbReference type="ChEBI" id="CHEBI:58467"/>
        <dbReference type="ChEBI" id="CHEBI:58475"/>
        <dbReference type="ChEBI" id="CHEBI:195366"/>
        <dbReference type="EC" id="2.1.2.3"/>
    </reaction>
    <physiologicalReaction direction="left-to-right" evidence="5">
        <dbReference type="Rhea" id="RHEA:22193"/>
    </physiologicalReaction>
</comment>
<dbReference type="Pfam" id="PF02142">
    <property type="entry name" value="MGS"/>
    <property type="match status" value="1"/>
</dbReference>
<feature type="domain" description="MGS-like" evidence="7">
    <location>
        <begin position="22"/>
        <end position="56"/>
    </location>
</feature>
<dbReference type="WBParaSite" id="HPLM_0000602801-mRNA-1">
    <property type="protein sequence ID" value="HPLM_0000602801-mRNA-1"/>
    <property type="gene ID" value="HPLM_0000602801"/>
</dbReference>
<dbReference type="GO" id="GO:0006189">
    <property type="term" value="P:'de novo' IMP biosynthetic process"/>
    <property type="evidence" value="ECO:0007669"/>
    <property type="project" value="TreeGrafter"/>
</dbReference>
<dbReference type="Gene3D" id="3.40.50.1380">
    <property type="entry name" value="Methylglyoxal synthase-like domain"/>
    <property type="match status" value="1"/>
</dbReference>
<gene>
    <name evidence="8" type="ORF">HPLM_LOCUS6020</name>
</gene>
<organism evidence="10">
    <name type="scientific">Haemonchus placei</name>
    <name type="common">Barber's pole worm</name>
    <dbReference type="NCBI Taxonomy" id="6290"/>
    <lineage>
        <taxon>Eukaryota</taxon>
        <taxon>Metazoa</taxon>
        <taxon>Ecdysozoa</taxon>
        <taxon>Nematoda</taxon>
        <taxon>Chromadorea</taxon>
        <taxon>Rhabditida</taxon>
        <taxon>Rhabditina</taxon>
        <taxon>Rhabditomorpha</taxon>
        <taxon>Strongyloidea</taxon>
        <taxon>Trichostrongylidae</taxon>
        <taxon>Haemonchus</taxon>
    </lineage>
</organism>
<keyword evidence="9" id="KW-1185">Reference proteome</keyword>
<evidence type="ECO:0000313" key="9">
    <source>
        <dbReference type="Proteomes" id="UP000268014"/>
    </source>
</evidence>
<evidence type="ECO:0000256" key="5">
    <source>
        <dbReference type="ARBA" id="ARBA00047515"/>
    </source>
</evidence>
<protein>
    <recommendedName>
        <fullName evidence="2">Bifunctional purine biosynthesis protein ATIC</fullName>
    </recommendedName>
    <alternativeName>
        <fullName evidence="3">AICAR transformylase/inosine monophosphate cyclohydrolase</fullName>
    </alternativeName>
</protein>
<dbReference type="InterPro" id="IPR036914">
    <property type="entry name" value="MGS-like_dom_sf"/>
</dbReference>
<dbReference type="PANTHER" id="PTHR11692:SF0">
    <property type="entry name" value="BIFUNCTIONAL PURINE BIOSYNTHESIS PROTEIN ATIC"/>
    <property type="match status" value="1"/>
</dbReference>
<dbReference type="InterPro" id="IPR002695">
    <property type="entry name" value="PurH-like"/>
</dbReference>
<dbReference type="InterPro" id="IPR011607">
    <property type="entry name" value="MGS-like_dom"/>
</dbReference>
<evidence type="ECO:0000256" key="3">
    <source>
        <dbReference type="ARBA" id="ARBA00032307"/>
    </source>
</evidence>
<comment type="subunit">
    <text evidence="4">Homodimer. Associates with internalized INSR complexes on Golgi/endosomal membranes. Interacts with INSR; ATIC together with PRKAA2/AMPK2 and HACD3/PTPLAD1 is proposed to be part of a signaling network regulating INSR autophosphorylation and endocytosis.</text>
</comment>
<dbReference type="GO" id="GO:0003937">
    <property type="term" value="F:IMP cyclohydrolase activity"/>
    <property type="evidence" value="ECO:0007669"/>
    <property type="project" value="UniProtKB-EC"/>
</dbReference>
<evidence type="ECO:0000313" key="8">
    <source>
        <dbReference type="EMBL" id="VDO27745.1"/>
    </source>
</evidence>
<reference evidence="10" key="1">
    <citation type="submission" date="2017-02" db="UniProtKB">
        <authorList>
            <consortium name="WormBaseParasite"/>
        </authorList>
    </citation>
    <scope>IDENTIFICATION</scope>
</reference>
<comment type="catalytic activity">
    <reaction evidence="6">
        <text>IMP + H2O = 5-formamido-1-(5-phospho-D-ribosyl)imidazole-4-carboxamide</text>
        <dbReference type="Rhea" id="RHEA:18445"/>
        <dbReference type="ChEBI" id="CHEBI:15377"/>
        <dbReference type="ChEBI" id="CHEBI:58053"/>
        <dbReference type="ChEBI" id="CHEBI:58467"/>
        <dbReference type="EC" id="3.5.4.10"/>
    </reaction>
    <physiologicalReaction direction="right-to-left" evidence="6">
        <dbReference type="Rhea" id="RHEA:18447"/>
    </physiologicalReaction>
</comment>
<dbReference type="STRING" id="6290.A0A0N4W7C9"/>
<sequence length="94" mass="10397">MLVSICDYDELVVGKVNHFKFVDVVVCNLYPFRATIANPSCTLEEAIENIDIGGVTLLRAAAKNHARVTVLCDPKDYERILKQAGFCLCCEVCS</sequence>
<proteinExistence type="predicted"/>